<organism evidence="2 3">
    <name type="scientific">Pseudozobellia thermophila</name>
    <dbReference type="NCBI Taxonomy" id="192903"/>
    <lineage>
        <taxon>Bacteria</taxon>
        <taxon>Pseudomonadati</taxon>
        <taxon>Bacteroidota</taxon>
        <taxon>Flavobacteriia</taxon>
        <taxon>Flavobacteriales</taxon>
        <taxon>Flavobacteriaceae</taxon>
        <taxon>Pseudozobellia</taxon>
    </lineage>
</organism>
<keyword evidence="1" id="KW-0472">Membrane</keyword>
<reference evidence="3" key="1">
    <citation type="submission" date="2016-11" db="EMBL/GenBank/DDBJ databases">
        <authorList>
            <person name="Varghese N."/>
            <person name="Submissions S."/>
        </authorList>
    </citation>
    <scope>NUCLEOTIDE SEQUENCE [LARGE SCALE GENOMIC DNA]</scope>
    <source>
        <strain evidence="3">DSM 19858</strain>
    </source>
</reference>
<protein>
    <submittedName>
        <fullName evidence="2">Uncharacterized protein</fullName>
    </submittedName>
</protein>
<evidence type="ECO:0000313" key="3">
    <source>
        <dbReference type="Proteomes" id="UP000184543"/>
    </source>
</evidence>
<name>A0A1M6D8B9_9FLAO</name>
<feature type="transmembrane region" description="Helical" evidence="1">
    <location>
        <begin position="24"/>
        <end position="43"/>
    </location>
</feature>
<dbReference type="Proteomes" id="UP000184543">
    <property type="component" value="Unassembled WGS sequence"/>
</dbReference>
<dbReference type="AlphaFoldDB" id="A0A1M6D8B9"/>
<proteinExistence type="predicted"/>
<evidence type="ECO:0000313" key="2">
    <source>
        <dbReference type="EMBL" id="SHI69424.1"/>
    </source>
</evidence>
<keyword evidence="1" id="KW-0812">Transmembrane</keyword>
<evidence type="ECO:0000256" key="1">
    <source>
        <dbReference type="SAM" id="Phobius"/>
    </source>
</evidence>
<dbReference type="STRING" id="192903.SAMN04488513_1011014"/>
<keyword evidence="1" id="KW-1133">Transmembrane helix</keyword>
<accession>A0A1M6D8B9</accession>
<gene>
    <name evidence="2" type="ORF">SAMN04488513_1011014</name>
</gene>
<dbReference type="EMBL" id="FQYU01000001">
    <property type="protein sequence ID" value="SHI69424.1"/>
    <property type="molecule type" value="Genomic_DNA"/>
</dbReference>
<keyword evidence="3" id="KW-1185">Reference proteome</keyword>
<sequence length="49" mass="5608">MFGTIVPNRISQLRSGTVYLNFNYLPGPFPLGAWFPILLFYWVESSSPI</sequence>